<dbReference type="Proteomes" id="UP000320393">
    <property type="component" value="Unassembled WGS sequence"/>
</dbReference>
<evidence type="ECO:0000313" key="2">
    <source>
        <dbReference type="EMBL" id="TMJ11098.1"/>
    </source>
</evidence>
<evidence type="ECO:0000259" key="1">
    <source>
        <dbReference type="Pfam" id="PF13490"/>
    </source>
</evidence>
<organism evidence="2 3">
    <name type="scientific">Candidatus Segetimicrobium genomatis</name>
    <dbReference type="NCBI Taxonomy" id="2569760"/>
    <lineage>
        <taxon>Bacteria</taxon>
        <taxon>Bacillati</taxon>
        <taxon>Candidatus Sysuimicrobiota</taxon>
        <taxon>Candidatus Sysuimicrobiia</taxon>
        <taxon>Candidatus Sysuimicrobiales</taxon>
        <taxon>Candidatus Segetimicrobiaceae</taxon>
        <taxon>Candidatus Segetimicrobium</taxon>
    </lineage>
</organism>
<dbReference type="AlphaFoldDB" id="A0A537LSV4"/>
<protein>
    <recommendedName>
        <fullName evidence="1">Putative zinc-finger domain-containing protein</fullName>
    </recommendedName>
</protein>
<dbReference type="Pfam" id="PF13490">
    <property type="entry name" value="zf-HC2"/>
    <property type="match status" value="1"/>
</dbReference>
<reference evidence="2 3" key="1">
    <citation type="journal article" date="2019" name="Nat. Microbiol.">
        <title>Mediterranean grassland soil C-N compound turnover is dependent on rainfall and depth, and is mediated by genomically divergent microorganisms.</title>
        <authorList>
            <person name="Diamond S."/>
            <person name="Andeer P.F."/>
            <person name="Li Z."/>
            <person name="Crits-Christoph A."/>
            <person name="Burstein D."/>
            <person name="Anantharaman K."/>
            <person name="Lane K.R."/>
            <person name="Thomas B.C."/>
            <person name="Pan C."/>
            <person name="Northen T.R."/>
            <person name="Banfield J.F."/>
        </authorList>
    </citation>
    <scope>NUCLEOTIDE SEQUENCE [LARGE SCALE GENOMIC DNA]</scope>
    <source>
        <strain evidence="2">NP_5</strain>
    </source>
</reference>
<evidence type="ECO:0000313" key="3">
    <source>
        <dbReference type="Proteomes" id="UP000320393"/>
    </source>
</evidence>
<dbReference type="InterPro" id="IPR041916">
    <property type="entry name" value="Anti_sigma_zinc_sf"/>
</dbReference>
<dbReference type="EMBL" id="VBAM01000248">
    <property type="protein sequence ID" value="TMJ11098.1"/>
    <property type="molecule type" value="Genomic_DNA"/>
</dbReference>
<name>A0A537LSV4_9BACT</name>
<comment type="caution">
    <text evidence="2">The sequence shown here is derived from an EMBL/GenBank/DDBJ whole genome shotgun (WGS) entry which is preliminary data.</text>
</comment>
<proteinExistence type="predicted"/>
<accession>A0A537LSV4</accession>
<gene>
    <name evidence="2" type="ORF">E6H02_07225</name>
</gene>
<dbReference type="InterPro" id="IPR027383">
    <property type="entry name" value="Znf_put"/>
</dbReference>
<sequence length="203" mass="22095">MMRWPAPCGARSGRCGHDCIGPARCSARRSGRPGGKEGGPLSRHVSDQLSAYIDGALGVRDVERVKAHLDTCPTCLQEYRGVQEVQRLLRALPDPAPRAGFADRMHWRLQQEAARHPRPSLATGALGVFAARPLRLTLAASALVLILGVPWAWMTGQFGPRQAPLDADAYLRHYLALSADRPLLDEATTTFISSDLGVPEQTR</sequence>
<dbReference type="Gene3D" id="1.10.10.1320">
    <property type="entry name" value="Anti-sigma factor, zinc-finger domain"/>
    <property type="match status" value="1"/>
</dbReference>
<feature type="domain" description="Putative zinc-finger" evidence="1">
    <location>
        <begin position="43"/>
        <end position="75"/>
    </location>
</feature>